<feature type="domain" description="X-Tfes XVIPCD" evidence="2">
    <location>
        <begin position="360"/>
        <end position="457"/>
    </location>
</feature>
<name>A0A7W3UYE2_9GAMM</name>
<organism evidence="3 4">
    <name type="scientific">Stenotrophomonas koreensis</name>
    <dbReference type="NCBI Taxonomy" id="266128"/>
    <lineage>
        <taxon>Bacteria</taxon>
        <taxon>Pseudomonadati</taxon>
        <taxon>Pseudomonadota</taxon>
        <taxon>Gammaproteobacteria</taxon>
        <taxon>Lysobacterales</taxon>
        <taxon>Lysobacteraceae</taxon>
        <taxon>Stenotrophomonas</taxon>
    </lineage>
</organism>
<gene>
    <name evidence="3" type="ORF">H4O09_03555</name>
</gene>
<dbReference type="AlphaFoldDB" id="A0A7W3UYE2"/>
<feature type="region of interest" description="Disordered" evidence="1">
    <location>
        <begin position="284"/>
        <end position="305"/>
    </location>
</feature>
<accession>A0A7W3UYE2</accession>
<dbReference type="InterPro" id="IPR046519">
    <property type="entry name" value="X-Tfes_XVIPCD"/>
</dbReference>
<reference evidence="3 4" key="1">
    <citation type="submission" date="2020-08" db="EMBL/GenBank/DDBJ databases">
        <title>Stenotrophomonas sp. W1S232.</title>
        <authorList>
            <person name="Deng Y."/>
        </authorList>
    </citation>
    <scope>NUCLEOTIDE SEQUENCE [LARGE SCALE GENOMIC DNA]</scope>
    <source>
        <strain evidence="3 4">W1S232</strain>
    </source>
</reference>
<proteinExistence type="predicted"/>
<evidence type="ECO:0000313" key="3">
    <source>
        <dbReference type="EMBL" id="MBB1116145.1"/>
    </source>
</evidence>
<dbReference type="EMBL" id="JACIUV010000002">
    <property type="protein sequence ID" value="MBB1116145.1"/>
    <property type="molecule type" value="Genomic_DNA"/>
</dbReference>
<comment type="caution">
    <text evidence="3">The sequence shown here is derived from an EMBL/GenBank/DDBJ whole genome shotgun (WGS) entry which is preliminary data.</text>
</comment>
<evidence type="ECO:0000313" key="4">
    <source>
        <dbReference type="Proteomes" id="UP000550609"/>
    </source>
</evidence>
<evidence type="ECO:0000256" key="1">
    <source>
        <dbReference type="SAM" id="MobiDB-lite"/>
    </source>
</evidence>
<feature type="region of interest" description="Disordered" evidence="1">
    <location>
        <begin position="456"/>
        <end position="481"/>
    </location>
</feature>
<feature type="compositionally biased region" description="Polar residues" evidence="1">
    <location>
        <begin position="286"/>
        <end position="304"/>
    </location>
</feature>
<evidence type="ECO:0000259" key="2">
    <source>
        <dbReference type="Pfam" id="PF20410"/>
    </source>
</evidence>
<dbReference type="RefSeq" id="WP_182621519.1">
    <property type="nucleotide sequence ID" value="NZ_JACIUV010000002.1"/>
</dbReference>
<dbReference type="Proteomes" id="UP000550609">
    <property type="component" value="Unassembled WGS sequence"/>
</dbReference>
<sequence>MNTGIALDIRGSADEIGQLLAGAGVATALQRLDHLRQGHPLAVQEALDRYVAAENQQHLQTDEQAPTDTAITSVQATRQRVLQSAGPPRLPASAEMQSLDSTQQFHVYASIVATRGTALALDDLDRGNRVILGIRNETRTTVNQGRGDYDDRIVVLWKNPDATTGFVPFQATTEPTSQYDARAGFNPRPGPFERSGFRRAEGMDSNQDGIADLGRLAEGTIQMQAATHLTPSGRGATHFSLRPSPEAVESTPSGVQRDTNGDGWFDSADIRGVEPLNNTFKHHMGSRTNTDSAGCQTLPRQSPTGEEAYERYMEAVRGTEGQQRWQYVLTSSRPAQIRQHEITGNTIADIDRRQVDARVPGHPDHGLYLQIRQHVDGVELLRHNSDAVSLAILHAAKEKNWTSVDGIRTSHPLPNAPAAETIFLVRESGNDPADQRLGILASTLSASTVESSLDQLAAHAREPVGQPHGELEQHQSQSLAR</sequence>
<dbReference type="Pfam" id="PF20410">
    <property type="entry name" value="X-Tfes_XVIPCD"/>
    <property type="match status" value="1"/>
</dbReference>
<protein>
    <recommendedName>
        <fullName evidence="2">X-Tfes XVIPCD domain-containing protein</fullName>
    </recommendedName>
</protein>